<dbReference type="AlphaFoldDB" id="A0A7C3QXA6"/>
<name>A0A7C3QXA6_9BACT</name>
<accession>A0A7C3QXA6</accession>
<reference evidence="1" key="1">
    <citation type="journal article" date="2020" name="mSystems">
        <title>Genome- and Community-Level Interaction Insights into Carbon Utilization and Element Cycling Functions of Hydrothermarchaeota in Hydrothermal Sediment.</title>
        <authorList>
            <person name="Zhou Z."/>
            <person name="Liu Y."/>
            <person name="Xu W."/>
            <person name="Pan J."/>
            <person name="Luo Z.H."/>
            <person name="Li M."/>
        </authorList>
    </citation>
    <scope>NUCLEOTIDE SEQUENCE [LARGE SCALE GENOMIC DNA]</scope>
    <source>
        <strain evidence="1">SpSt-902</strain>
    </source>
</reference>
<evidence type="ECO:0000313" key="1">
    <source>
        <dbReference type="EMBL" id="HFT93968.1"/>
    </source>
</evidence>
<sequence>MNQEGKSRIWGWGKGMPLLLLCQAVFLTALAGPVPTEVLADSRAHRFYPSTTPQYGNQLDIETVSIGFLQNTVLVSDARHNIIVLNVTGQPVTLPDAQSGGSILVQPGQAVVVAGNSHTAPLPNIVPAPAISVGLNSLGMASSNGLVFVADANGTVDAVNLSLTDQKIYEIPPLGNTGALRGHVTRMIQRSGLPSGKLGLAAPLTLKPGMLSVIAGGGDKLPGDSPVDAFSCHFSPVALAADHGRIYIAGELGRIYFLNESPSPVEIPVSHNGEARWIKVPTGMVVAVAGMGEEKAEVDGIPRSALDVNLSPTSIAVHHHHLFVADSGGTIDEINISRDHLQVAADARDPNQMHALDPGEIVAISGNGNDVVGHQPEPAAWVSIRPKSLAISRKGILFLADVDHSMGAGRVLAMNVSRKPVFLPFPSKTSSRRAITLLPGRIVLVAGNSARSPVVGTVPNDAREVGLDPVQIAYRHGMLVIGNLVGSIDLVNMQPRSLMVHPLDTRHTLFLPGGRIISLMGAGVGTAGTRGEEVP</sequence>
<dbReference type="InterPro" id="IPR011047">
    <property type="entry name" value="Quinoprotein_ADH-like_sf"/>
</dbReference>
<organism evidence="1">
    <name type="scientific">Leptospirillum ferriphilum</name>
    <dbReference type="NCBI Taxonomy" id="178606"/>
    <lineage>
        <taxon>Bacteria</taxon>
        <taxon>Pseudomonadati</taxon>
        <taxon>Nitrospirota</taxon>
        <taxon>Nitrospiria</taxon>
        <taxon>Nitrospirales</taxon>
        <taxon>Nitrospiraceae</taxon>
        <taxon>Leptospirillum</taxon>
    </lineage>
</organism>
<dbReference type="EMBL" id="DTMM01000182">
    <property type="protein sequence ID" value="HFT93968.1"/>
    <property type="molecule type" value="Genomic_DNA"/>
</dbReference>
<gene>
    <name evidence="1" type="ORF">ENX03_08580</name>
</gene>
<protein>
    <submittedName>
        <fullName evidence="1">Uncharacterized protein</fullName>
    </submittedName>
</protein>
<proteinExistence type="predicted"/>
<dbReference type="SUPFAM" id="SSF50998">
    <property type="entry name" value="Quinoprotein alcohol dehydrogenase-like"/>
    <property type="match status" value="1"/>
</dbReference>
<comment type="caution">
    <text evidence="1">The sequence shown here is derived from an EMBL/GenBank/DDBJ whole genome shotgun (WGS) entry which is preliminary data.</text>
</comment>